<sequence>MIRSRKFQFHATRLQYLDSIIGNSDIQCVNQLRMDRRTFGLLCELLRSRGLKATGSLVVEEQVCMFLHTLSHHVKNHTIGSRFFRSGETVSRYFNSVLNGVIRLHDVLLRVPYPVPENCTDERWKWFKNCLGALDGTYIRVRVPENDKPRYRTRKGMESGGPSHTTGNKTGSRRAWTKDEEEAMLNILDAVVANGGRADNDTFKSGSYKYIENELEKLLPGSGLKAYPHIDSKIRIWKKSYGVIFDMLNTSDFCWNEVRKCVVVDSDEVWRSYVESHKDASNWRDKPFPYYERLANIFGKDRATGSSAETPNDMANAALQEEIHDDDNEIDDEGSPMSTTLPSNSQYTTRSRSQSSNKRRSKLDEQIAGGIDKLVSAFHQANADMSQNMFGSSEDHDYIGRELASMGLFVDDELIALNLMVEKPSHIRAFKVLRNDRDRKFAYVRMLLREHERRGGI</sequence>
<protein>
    <submittedName>
        <fullName evidence="1">DDE Tnp4 domain-containing protein</fullName>
    </submittedName>
</protein>
<gene>
    <name evidence="1" type="ORF">KPL71_001416</name>
</gene>
<keyword evidence="2" id="KW-1185">Reference proteome</keyword>
<reference evidence="2" key="1">
    <citation type="journal article" date="2023" name="Hortic. Res.">
        <title>A chromosome-level phased genome enabling allele-level studies in sweet orange: a case study on citrus Huanglongbing tolerance.</title>
        <authorList>
            <person name="Wu B."/>
            <person name="Yu Q."/>
            <person name="Deng Z."/>
            <person name="Duan Y."/>
            <person name="Luo F."/>
            <person name="Gmitter F. Jr."/>
        </authorList>
    </citation>
    <scope>NUCLEOTIDE SEQUENCE [LARGE SCALE GENOMIC DNA]</scope>
    <source>
        <strain evidence="2">cv. Valencia</strain>
    </source>
</reference>
<dbReference type="EMBL" id="CM039170">
    <property type="protein sequence ID" value="KAH9802507.1"/>
    <property type="molecule type" value="Genomic_DNA"/>
</dbReference>
<comment type="caution">
    <text evidence="1">The sequence shown here is derived from an EMBL/GenBank/DDBJ whole genome shotgun (WGS) entry which is preliminary data.</text>
</comment>
<name>A0ACB8NX81_CITSI</name>
<evidence type="ECO:0000313" key="2">
    <source>
        <dbReference type="Proteomes" id="UP000829398"/>
    </source>
</evidence>
<organism evidence="1 2">
    <name type="scientific">Citrus sinensis</name>
    <name type="common">Sweet orange</name>
    <name type="synonym">Citrus aurantium var. sinensis</name>
    <dbReference type="NCBI Taxonomy" id="2711"/>
    <lineage>
        <taxon>Eukaryota</taxon>
        <taxon>Viridiplantae</taxon>
        <taxon>Streptophyta</taxon>
        <taxon>Embryophyta</taxon>
        <taxon>Tracheophyta</taxon>
        <taxon>Spermatophyta</taxon>
        <taxon>Magnoliopsida</taxon>
        <taxon>eudicotyledons</taxon>
        <taxon>Gunneridae</taxon>
        <taxon>Pentapetalae</taxon>
        <taxon>rosids</taxon>
        <taxon>malvids</taxon>
        <taxon>Sapindales</taxon>
        <taxon>Rutaceae</taxon>
        <taxon>Aurantioideae</taxon>
        <taxon>Citrus</taxon>
    </lineage>
</organism>
<accession>A0ACB8NX81</accession>
<evidence type="ECO:0000313" key="1">
    <source>
        <dbReference type="EMBL" id="KAH9802507.1"/>
    </source>
</evidence>
<proteinExistence type="predicted"/>
<dbReference type="Proteomes" id="UP000829398">
    <property type="component" value="Chromosome 1"/>
</dbReference>